<name>A0A1F4Y4E8_9BACT</name>
<accession>A0A1F4Y4E8</accession>
<dbReference type="Proteomes" id="UP000176568">
    <property type="component" value="Unassembled WGS sequence"/>
</dbReference>
<dbReference type="EMBL" id="MEXB01000004">
    <property type="protein sequence ID" value="OGC88754.1"/>
    <property type="molecule type" value="Genomic_DNA"/>
</dbReference>
<evidence type="ECO:0000313" key="2">
    <source>
        <dbReference type="EMBL" id="OGC88754.1"/>
    </source>
</evidence>
<dbReference type="AlphaFoldDB" id="A0A1F4Y4E8"/>
<keyword evidence="1" id="KW-0812">Transmembrane</keyword>
<feature type="transmembrane region" description="Helical" evidence="1">
    <location>
        <begin position="12"/>
        <end position="35"/>
    </location>
</feature>
<reference evidence="2 3" key="1">
    <citation type="journal article" date="2016" name="Nat. Commun.">
        <title>Thousands of microbial genomes shed light on interconnected biogeochemical processes in an aquifer system.</title>
        <authorList>
            <person name="Anantharaman K."/>
            <person name="Brown C.T."/>
            <person name="Hug L.A."/>
            <person name="Sharon I."/>
            <person name="Castelle C.J."/>
            <person name="Probst A.J."/>
            <person name="Thomas B.C."/>
            <person name="Singh A."/>
            <person name="Wilkins M.J."/>
            <person name="Karaoz U."/>
            <person name="Brodie E.L."/>
            <person name="Williams K.H."/>
            <person name="Hubbard S.S."/>
            <person name="Banfield J.F."/>
        </authorList>
    </citation>
    <scope>NUCLEOTIDE SEQUENCE [LARGE SCALE GENOMIC DNA]</scope>
</reference>
<evidence type="ECO:0000256" key="1">
    <source>
        <dbReference type="SAM" id="Phobius"/>
    </source>
</evidence>
<organism evidence="2 3">
    <name type="scientific">Candidatus Adlerbacteria bacterium RIFOXYC1_FULL_48_26</name>
    <dbReference type="NCBI Taxonomy" id="1797247"/>
    <lineage>
        <taxon>Bacteria</taxon>
        <taxon>Candidatus Adleribacteriota</taxon>
    </lineage>
</organism>
<comment type="caution">
    <text evidence="2">The sequence shown here is derived from an EMBL/GenBank/DDBJ whole genome shotgun (WGS) entry which is preliminary data.</text>
</comment>
<dbReference type="STRING" id="1797247.A2419_03275"/>
<evidence type="ECO:0000313" key="3">
    <source>
        <dbReference type="Proteomes" id="UP000176568"/>
    </source>
</evidence>
<keyword evidence="1" id="KW-1133">Transmembrane helix</keyword>
<keyword evidence="1" id="KW-0472">Membrane</keyword>
<protein>
    <submittedName>
        <fullName evidence="2">Uncharacterized protein</fullName>
    </submittedName>
</protein>
<gene>
    <name evidence="2" type="ORF">A2419_03275</name>
</gene>
<proteinExistence type="predicted"/>
<sequence>MLNPFPEILFLGHLAPTLLRIAAAFCLGYSAYYILKNRRVAMQTELPIIGKPGLALVWIATSITMLTAFALFFGYGTQGAAILGGAIALKYGLFLPNRIQHLVPLSRGTYVLVFVICLSLLVTGGGAFAMDLPL</sequence>
<feature type="transmembrane region" description="Helical" evidence="1">
    <location>
        <begin position="108"/>
        <end position="130"/>
    </location>
</feature>
<feature type="transmembrane region" description="Helical" evidence="1">
    <location>
        <begin position="79"/>
        <end position="96"/>
    </location>
</feature>
<feature type="transmembrane region" description="Helical" evidence="1">
    <location>
        <begin position="55"/>
        <end position="73"/>
    </location>
</feature>